<accession>A0A3N4JP51</accession>
<protein>
    <submittedName>
        <fullName evidence="2">Uncharacterized protein</fullName>
    </submittedName>
</protein>
<name>A0A3N4JP51_9PEZI</name>
<feature type="transmembrane region" description="Helical" evidence="1">
    <location>
        <begin position="103"/>
        <end position="125"/>
    </location>
</feature>
<evidence type="ECO:0000313" key="2">
    <source>
        <dbReference type="EMBL" id="RPB00074.1"/>
    </source>
</evidence>
<dbReference type="AlphaFoldDB" id="A0A3N4JP51"/>
<sequence length="156" mass="18190">MPSQKSISLSMISSVYDIFHPYLKAVSTTLLSFSASYYPCSMRHSFKSTSPTSTYCHIPYSRPPYHLLYFHIGLIEVIGVSLSLFFTLFLYRKLLLQHYWRFATCFFCYISCSLLFSCVALKVTYGYGDLLSFRFRLFPLCSNTSKWDPLFFPSHH</sequence>
<keyword evidence="1" id="KW-0472">Membrane</keyword>
<gene>
    <name evidence="2" type="ORF">L873DRAFT_855294</name>
</gene>
<keyword evidence="1" id="KW-0812">Transmembrane</keyword>
<proteinExistence type="predicted"/>
<keyword evidence="1" id="KW-1133">Transmembrane helix</keyword>
<dbReference type="EMBL" id="ML120383">
    <property type="protein sequence ID" value="RPB00074.1"/>
    <property type="molecule type" value="Genomic_DNA"/>
</dbReference>
<feature type="transmembrane region" description="Helical" evidence="1">
    <location>
        <begin position="68"/>
        <end position="91"/>
    </location>
</feature>
<evidence type="ECO:0000256" key="1">
    <source>
        <dbReference type="SAM" id="Phobius"/>
    </source>
</evidence>
<dbReference type="Proteomes" id="UP000276215">
    <property type="component" value="Unassembled WGS sequence"/>
</dbReference>
<reference evidence="2 3" key="1">
    <citation type="journal article" date="2018" name="Nat. Ecol. Evol.">
        <title>Pezizomycetes genomes reveal the molecular basis of ectomycorrhizal truffle lifestyle.</title>
        <authorList>
            <person name="Murat C."/>
            <person name="Payen T."/>
            <person name="Noel B."/>
            <person name="Kuo A."/>
            <person name="Morin E."/>
            <person name="Chen J."/>
            <person name="Kohler A."/>
            <person name="Krizsan K."/>
            <person name="Balestrini R."/>
            <person name="Da Silva C."/>
            <person name="Montanini B."/>
            <person name="Hainaut M."/>
            <person name="Levati E."/>
            <person name="Barry K.W."/>
            <person name="Belfiori B."/>
            <person name="Cichocki N."/>
            <person name="Clum A."/>
            <person name="Dockter R.B."/>
            <person name="Fauchery L."/>
            <person name="Guy J."/>
            <person name="Iotti M."/>
            <person name="Le Tacon F."/>
            <person name="Lindquist E.A."/>
            <person name="Lipzen A."/>
            <person name="Malagnac F."/>
            <person name="Mello A."/>
            <person name="Molinier V."/>
            <person name="Miyauchi S."/>
            <person name="Poulain J."/>
            <person name="Riccioni C."/>
            <person name="Rubini A."/>
            <person name="Sitrit Y."/>
            <person name="Splivallo R."/>
            <person name="Traeger S."/>
            <person name="Wang M."/>
            <person name="Zifcakova L."/>
            <person name="Wipf D."/>
            <person name="Zambonelli A."/>
            <person name="Paolocci F."/>
            <person name="Nowrousian M."/>
            <person name="Ottonello S."/>
            <person name="Baldrian P."/>
            <person name="Spatafora J.W."/>
            <person name="Henrissat B."/>
            <person name="Nagy L.G."/>
            <person name="Aury J.M."/>
            <person name="Wincker P."/>
            <person name="Grigoriev I.V."/>
            <person name="Bonfante P."/>
            <person name="Martin F.M."/>
        </authorList>
    </citation>
    <scope>NUCLEOTIDE SEQUENCE [LARGE SCALE GENOMIC DNA]</scope>
    <source>
        <strain evidence="2 3">120613-1</strain>
    </source>
</reference>
<keyword evidence="3" id="KW-1185">Reference proteome</keyword>
<evidence type="ECO:0000313" key="3">
    <source>
        <dbReference type="Proteomes" id="UP000276215"/>
    </source>
</evidence>
<organism evidence="2 3">
    <name type="scientific">Choiromyces venosus 120613-1</name>
    <dbReference type="NCBI Taxonomy" id="1336337"/>
    <lineage>
        <taxon>Eukaryota</taxon>
        <taxon>Fungi</taxon>
        <taxon>Dikarya</taxon>
        <taxon>Ascomycota</taxon>
        <taxon>Pezizomycotina</taxon>
        <taxon>Pezizomycetes</taxon>
        <taxon>Pezizales</taxon>
        <taxon>Tuberaceae</taxon>
        <taxon>Choiromyces</taxon>
    </lineage>
</organism>